<dbReference type="Proteomes" id="UP000325313">
    <property type="component" value="Unassembled WGS sequence"/>
</dbReference>
<organism evidence="1 2">
    <name type="scientific">Puccinia graminis f. sp. tritici</name>
    <dbReference type="NCBI Taxonomy" id="56615"/>
    <lineage>
        <taxon>Eukaryota</taxon>
        <taxon>Fungi</taxon>
        <taxon>Dikarya</taxon>
        <taxon>Basidiomycota</taxon>
        <taxon>Pucciniomycotina</taxon>
        <taxon>Pucciniomycetes</taxon>
        <taxon>Pucciniales</taxon>
        <taxon>Pucciniaceae</taxon>
        <taxon>Puccinia</taxon>
    </lineage>
</organism>
<proteinExistence type="predicted"/>
<dbReference type="AlphaFoldDB" id="A0A5B0SIW9"/>
<dbReference type="EMBL" id="VDEP01000005">
    <property type="protein sequence ID" value="KAA1137720.1"/>
    <property type="molecule type" value="Genomic_DNA"/>
</dbReference>
<evidence type="ECO:0000313" key="2">
    <source>
        <dbReference type="Proteomes" id="UP000325313"/>
    </source>
</evidence>
<comment type="caution">
    <text evidence="1">The sequence shown here is derived from an EMBL/GenBank/DDBJ whole genome shotgun (WGS) entry which is preliminary data.</text>
</comment>
<evidence type="ECO:0000313" key="1">
    <source>
        <dbReference type="EMBL" id="KAA1137720.1"/>
    </source>
</evidence>
<gene>
    <name evidence="1" type="ORF">PGTUg99_005079</name>
</gene>
<sequence>MLKEPVKNHRPGWNTRSSYQLLDRPALSCCIAKSPSSLFTSSIRLRLGSSVILAPRILALLLQDRRQSTMKGIQVDKKDSSS</sequence>
<accession>A0A5B0SIW9</accession>
<reference evidence="1 2" key="1">
    <citation type="submission" date="2019-05" db="EMBL/GenBank/DDBJ databases">
        <title>Emergence of the Ug99 lineage of the wheat stem rust pathogen through somatic hybridization.</title>
        <authorList>
            <person name="Li F."/>
            <person name="Upadhyaya N.M."/>
            <person name="Sperschneider J."/>
            <person name="Matny O."/>
            <person name="Nguyen-Phuc H."/>
            <person name="Mago R."/>
            <person name="Raley C."/>
            <person name="Miller M.E."/>
            <person name="Silverstein K.A.T."/>
            <person name="Henningsen E."/>
            <person name="Hirsch C.D."/>
            <person name="Visser B."/>
            <person name="Pretorius Z.A."/>
            <person name="Steffenson B.J."/>
            <person name="Schwessinger B."/>
            <person name="Dodds P.N."/>
            <person name="Figueroa M."/>
        </authorList>
    </citation>
    <scope>NUCLEOTIDE SEQUENCE [LARGE SCALE GENOMIC DNA]</scope>
    <source>
        <strain evidence="1 2">Ug99</strain>
    </source>
</reference>
<protein>
    <submittedName>
        <fullName evidence="1">Uncharacterized protein</fullName>
    </submittedName>
</protein>
<name>A0A5B0SIW9_PUCGR</name>